<evidence type="ECO:0000256" key="2">
    <source>
        <dbReference type="ARBA" id="ARBA00023163"/>
    </source>
</evidence>
<dbReference type="HOGENOM" id="CLU_043736_0_1_2"/>
<dbReference type="GO" id="GO:0017025">
    <property type="term" value="F:TBP-class protein binding"/>
    <property type="evidence" value="ECO:0007669"/>
    <property type="project" value="InterPro"/>
</dbReference>
<gene>
    <name evidence="4" type="ORF">NPIRD3C_1075</name>
</gene>
<organism evidence="4 5">
    <name type="scientific">Nitrosopumilus piranensis</name>
    <dbReference type="NCBI Taxonomy" id="1582439"/>
    <lineage>
        <taxon>Archaea</taxon>
        <taxon>Nitrososphaerota</taxon>
        <taxon>Nitrososphaeria</taxon>
        <taxon>Nitrosopumilales</taxon>
        <taxon>Nitrosopumilaceae</taxon>
        <taxon>Nitrosopumilus</taxon>
    </lineage>
</organism>
<dbReference type="InterPro" id="IPR013763">
    <property type="entry name" value="Cyclin-like_dom"/>
</dbReference>
<evidence type="ECO:0000256" key="1">
    <source>
        <dbReference type="ARBA" id="ARBA00023015"/>
    </source>
</evidence>
<dbReference type="EMBL" id="CP010868">
    <property type="protein sequence ID" value="AJM92287.1"/>
    <property type="molecule type" value="Genomic_DNA"/>
</dbReference>
<protein>
    <submittedName>
        <fullName evidence="4">Transcription factor TFIIB cyclin-related protein</fullName>
    </submittedName>
</protein>
<sequence>MKQILEYCFKNKHTSPITDINTGEVCCSDCGMVLKEKIVDQTNGPGTFTNEDYLKNVRNGPPSKIAMSNMSKSSVISKKNIDAVGKRILSDNKAHFSRMRLWDSRSKNSSKERNLMRAFTVLDAYASKLSIPENGKEHAAYIYRKAVSKDIIRGSSIPSMMAASVYAACKQLGIPRSMDDTSKVADISKKKLSRTYKRLVKNLELKVSSFNTDYVSKISNTLAVSEKTARLAAKIIYDLKKENLHVGKNPIGITAASLYLSAINYDEHISMQKISKKTNISTVTIRKMTRLLRPFAAKYLKSIDIEA</sequence>
<dbReference type="STRING" id="1582439.NPIRD3C_1075"/>
<dbReference type="GO" id="GO:0070897">
    <property type="term" value="P:transcription preinitiation complex assembly"/>
    <property type="evidence" value="ECO:0007669"/>
    <property type="project" value="InterPro"/>
</dbReference>
<keyword evidence="5" id="KW-1185">Reference proteome</keyword>
<reference evidence="4 5" key="2">
    <citation type="journal article" date="2016" name="ISME J.">
        <title>Physiological and genomic characterization of two novel marine thaumarchaeal strains indicates niche differentiation.</title>
        <authorList>
            <person name="Bayer B."/>
            <person name="Vojvoda J."/>
            <person name="Offre P."/>
            <person name="Alves R.J."/>
            <person name="Elisabeth N.H."/>
            <person name="Garcia J.A."/>
            <person name="Volland J.M."/>
            <person name="Srivastava A."/>
            <person name="Schleper C."/>
            <person name="Herndl G.J."/>
        </authorList>
    </citation>
    <scope>NUCLEOTIDE SEQUENCE [LARGE SCALE GENOMIC DNA]</scope>
    <source>
        <strain evidence="4 5">D3C</strain>
    </source>
</reference>
<keyword evidence="2" id="KW-0804">Transcription</keyword>
<evidence type="ECO:0000313" key="5">
    <source>
        <dbReference type="Proteomes" id="UP000032027"/>
    </source>
</evidence>
<dbReference type="Gene3D" id="1.10.472.10">
    <property type="entry name" value="Cyclin-like"/>
    <property type="match status" value="1"/>
</dbReference>
<dbReference type="SUPFAM" id="SSF57783">
    <property type="entry name" value="Zinc beta-ribbon"/>
    <property type="match status" value="1"/>
</dbReference>
<evidence type="ECO:0000313" key="4">
    <source>
        <dbReference type="EMBL" id="AJM92287.1"/>
    </source>
</evidence>
<dbReference type="KEGG" id="nid:NPIRD3C_1075"/>
<dbReference type="AlphaFoldDB" id="A0A0C5CAS8"/>
<dbReference type="PATRIC" id="fig|1582439.9.peg.1106"/>
<dbReference type="RefSeq" id="WP_148703160.1">
    <property type="nucleotide sequence ID" value="NZ_CP010868.1"/>
</dbReference>
<reference evidence="5" key="1">
    <citation type="submission" date="2015-02" db="EMBL/GenBank/DDBJ databases">
        <title>Characterization of two novel Thaumarchaeota isolated from the Northern Adriatic Sea.</title>
        <authorList>
            <person name="Bayer B."/>
            <person name="Vojvoda J."/>
            <person name="Offre P."/>
            <person name="Srivastava A."/>
            <person name="Elisabeth N."/>
            <person name="Garcia J.A.L."/>
            <person name="Schleper C."/>
            <person name="Herndl G.J."/>
        </authorList>
    </citation>
    <scope>NUCLEOTIDE SEQUENCE [LARGE SCALE GENOMIC DNA]</scope>
    <source>
        <strain evidence="5">D3C</strain>
    </source>
</reference>
<dbReference type="PANTHER" id="PTHR11618">
    <property type="entry name" value="TRANSCRIPTION INITIATION FACTOR IIB-RELATED"/>
    <property type="match status" value="1"/>
</dbReference>
<keyword evidence="1" id="KW-0805">Transcription regulation</keyword>
<feature type="domain" description="Cyclin-like" evidence="3">
    <location>
        <begin position="120"/>
        <end position="201"/>
    </location>
</feature>
<name>A0A0C5CAS8_9ARCH</name>
<dbReference type="Gene3D" id="1.10.472.170">
    <property type="match status" value="1"/>
</dbReference>
<dbReference type="Pfam" id="PF00382">
    <property type="entry name" value="TFIIB"/>
    <property type="match status" value="2"/>
</dbReference>
<dbReference type="OrthoDB" id="7429at2157"/>
<proteinExistence type="predicted"/>
<dbReference type="SMART" id="SM00385">
    <property type="entry name" value="CYCLIN"/>
    <property type="match status" value="2"/>
</dbReference>
<accession>A0A0C5CAS8</accession>
<dbReference type="InterPro" id="IPR000812">
    <property type="entry name" value="TFIIB"/>
</dbReference>
<evidence type="ECO:0000259" key="3">
    <source>
        <dbReference type="SMART" id="SM00385"/>
    </source>
</evidence>
<reference evidence="4 5" key="3">
    <citation type="journal article" date="2019" name="Int. J. Syst. Evol. Microbiol.">
        <title>Nitrosopumilus adriaticus sp. nov. and Nitrosopumilus piranensis sp. nov., two ammonia-oxidizing archaea from the Adriatic Sea and members of the class Nitrososphaeria.</title>
        <authorList>
            <person name="Bayer B."/>
            <person name="Vojvoda J."/>
            <person name="Reinthaler T."/>
            <person name="Reyes C."/>
            <person name="Pinto M."/>
            <person name="Herndl G.J."/>
        </authorList>
    </citation>
    <scope>NUCLEOTIDE SEQUENCE [LARGE SCALE GENOMIC DNA]</scope>
    <source>
        <strain evidence="4 5">D3C</strain>
    </source>
</reference>
<feature type="domain" description="Cyclin-like" evidence="3">
    <location>
        <begin position="213"/>
        <end position="294"/>
    </location>
</feature>
<dbReference type="PANTHER" id="PTHR11618:SF13">
    <property type="entry name" value="TRANSCRIPTION INITIATION FACTOR IIB"/>
    <property type="match status" value="1"/>
</dbReference>
<dbReference type="PRINTS" id="PR00685">
    <property type="entry name" value="TIFACTORIIB"/>
</dbReference>
<dbReference type="InterPro" id="IPR036915">
    <property type="entry name" value="Cyclin-like_sf"/>
</dbReference>
<dbReference type="GO" id="GO:0097550">
    <property type="term" value="C:transcription preinitiation complex"/>
    <property type="evidence" value="ECO:0007669"/>
    <property type="project" value="TreeGrafter"/>
</dbReference>
<dbReference type="GeneID" id="41600226"/>
<dbReference type="InterPro" id="IPR013150">
    <property type="entry name" value="TFIIB_cyclin"/>
</dbReference>
<dbReference type="SUPFAM" id="SSF47954">
    <property type="entry name" value="Cyclin-like"/>
    <property type="match status" value="2"/>
</dbReference>
<dbReference type="Proteomes" id="UP000032027">
    <property type="component" value="Chromosome"/>
</dbReference>